<feature type="domain" description="HTH araC/xylS-type" evidence="4">
    <location>
        <begin position="146"/>
        <end position="222"/>
    </location>
</feature>
<dbReference type="SUPFAM" id="SSF46689">
    <property type="entry name" value="Homeodomain-like"/>
    <property type="match status" value="1"/>
</dbReference>
<keyword evidence="6" id="KW-1185">Reference proteome</keyword>
<dbReference type="PROSITE" id="PS01124">
    <property type="entry name" value="HTH_ARAC_FAMILY_2"/>
    <property type="match status" value="1"/>
</dbReference>
<evidence type="ECO:0000313" key="5">
    <source>
        <dbReference type="EMBL" id="UOE24925.1"/>
    </source>
</evidence>
<dbReference type="InterPro" id="IPR009057">
    <property type="entry name" value="Homeodomain-like_sf"/>
</dbReference>
<dbReference type="PANTHER" id="PTHR46796">
    <property type="entry name" value="HTH-TYPE TRANSCRIPTIONAL ACTIVATOR RHAS-RELATED"/>
    <property type="match status" value="1"/>
</dbReference>
<gene>
    <name evidence="5" type="ORF">MTP13_11205</name>
</gene>
<keyword evidence="1" id="KW-0805">Transcription regulation</keyword>
<proteinExistence type="predicted"/>
<dbReference type="RefSeq" id="WP_243567840.1">
    <property type="nucleotide sequence ID" value="NZ_BAAARD010000008.1"/>
</dbReference>
<dbReference type="SMART" id="SM00342">
    <property type="entry name" value="HTH_ARAC"/>
    <property type="match status" value="1"/>
</dbReference>
<dbReference type="Gene3D" id="1.10.10.60">
    <property type="entry name" value="Homeodomain-like"/>
    <property type="match status" value="1"/>
</dbReference>
<reference evidence="5 6" key="1">
    <citation type="submission" date="2022-03" db="EMBL/GenBank/DDBJ databases">
        <title>Agromyces sp. isolated from the gut of P. brevitarsis seulensis larvae.</title>
        <authorList>
            <person name="Won M."/>
            <person name="Kwon S.-W."/>
        </authorList>
    </citation>
    <scope>NUCLEOTIDE SEQUENCE [LARGE SCALE GENOMIC DNA]</scope>
    <source>
        <strain evidence="5 6">KACC 16215</strain>
    </source>
</reference>
<accession>A0ABY4AP38</accession>
<evidence type="ECO:0000256" key="3">
    <source>
        <dbReference type="ARBA" id="ARBA00023163"/>
    </source>
</evidence>
<dbReference type="InterPro" id="IPR050204">
    <property type="entry name" value="AraC_XylS_family_regulators"/>
</dbReference>
<dbReference type="Pfam" id="PF12833">
    <property type="entry name" value="HTH_18"/>
    <property type="match status" value="1"/>
</dbReference>
<organism evidence="5 6">
    <name type="scientific">Agromyces soli</name>
    <dbReference type="NCBI Taxonomy" id="659012"/>
    <lineage>
        <taxon>Bacteria</taxon>
        <taxon>Bacillati</taxon>
        <taxon>Actinomycetota</taxon>
        <taxon>Actinomycetes</taxon>
        <taxon>Micrococcales</taxon>
        <taxon>Microbacteriaceae</taxon>
        <taxon>Agromyces</taxon>
    </lineage>
</organism>
<evidence type="ECO:0000256" key="1">
    <source>
        <dbReference type="ARBA" id="ARBA00023015"/>
    </source>
</evidence>
<name>A0ABY4AP38_9MICO</name>
<evidence type="ECO:0000259" key="4">
    <source>
        <dbReference type="PROSITE" id="PS01124"/>
    </source>
</evidence>
<dbReference type="PANTHER" id="PTHR46796:SF15">
    <property type="entry name" value="BLL1074 PROTEIN"/>
    <property type="match status" value="1"/>
</dbReference>
<protein>
    <submittedName>
        <fullName evidence="5">Helix-turn-helix domain-containing protein</fullName>
    </submittedName>
</protein>
<dbReference type="EMBL" id="CP094533">
    <property type="protein sequence ID" value="UOE24925.1"/>
    <property type="molecule type" value="Genomic_DNA"/>
</dbReference>
<dbReference type="Proteomes" id="UP000831304">
    <property type="component" value="Chromosome"/>
</dbReference>
<dbReference type="InterPro" id="IPR018060">
    <property type="entry name" value="HTH_AraC"/>
</dbReference>
<keyword evidence="2" id="KW-0238">DNA-binding</keyword>
<evidence type="ECO:0000256" key="2">
    <source>
        <dbReference type="ARBA" id="ARBA00023125"/>
    </source>
</evidence>
<keyword evidence="3" id="KW-0804">Transcription</keyword>
<evidence type="ECO:0000313" key="6">
    <source>
        <dbReference type="Proteomes" id="UP000831304"/>
    </source>
</evidence>
<sequence>MRERMYEEHHPESPVVECVWQARATKDERYLVEAVEYWDLWFAREQDGSLLAGLSGPSLGHRWIRSTVGEQSWGVQLKAHVVLPGVSKQLLLGGEQQLVVEERRVVIAQHAVPFPEFGDLEAFTDRLLELDVLRGDDEVRRMLSGDDAGYSERHRQRRVRAATGLTRKQIAQLARAREAYALLLQGVPPVECAARCGFADQAHLTRSLRVFHGRTPAQVLSGQGWRNPSIPRPGGMMH</sequence>